<reference evidence="2" key="1">
    <citation type="journal article" date="2014" name="Int. J. Syst. Evol. Microbiol.">
        <title>Complete genome sequence of Corynebacterium casei LMG S-19264T (=DSM 44701T), isolated from a smear-ripened cheese.</title>
        <authorList>
            <consortium name="US DOE Joint Genome Institute (JGI-PGF)"/>
            <person name="Walter F."/>
            <person name="Albersmeier A."/>
            <person name="Kalinowski J."/>
            <person name="Ruckert C."/>
        </authorList>
    </citation>
    <scope>NUCLEOTIDE SEQUENCE</scope>
    <source>
        <strain evidence="2">CGMCC 4.7430</strain>
    </source>
</reference>
<keyword evidence="3" id="KW-1185">Reference proteome</keyword>
<gene>
    <name evidence="2" type="ORF">GCM10012278_53700</name>
</gene>
<dbReference type="Proteomes" id="UP000660745">
    <property type="component" value="Unassembled WGS sequence"/>
</dbReference>
<feature type="domain" description="DUF8094" evidence="1">
    <location>
        <begin position="46"/>
        <end position="335"/>
    </location>
</feature>
<dbReference type="RefSeq" id="WP_189141498.1">
    <property type="nucleotide sequence ID" value="NZ_BMNK01000010.1"/>
</dbReference>
<evidence type="ECO:0000259" key="1">
    <source>
        <dbReference type="Pfam" id="PF26366"/>
    </source>
</evidence>
<evidence type="ECO:0000313" key="2">
    <source>
        <dbReference type="EMBL" id="GGP11173.1"/>
    </source>
</evidence>
<dbReference type="Pfam" id="PF26366">
    <property type="entry name" value="DUF8094"/>
    <property type="match status" value="1"/>
</dbReference>
<evidence type="ECO:0000313" key="3">
    <source>
        <dbReference type="Proteomes" id="UP000660745"/>
    </source>
</evidence>
<proteinExistence type="predicted"/>
<sequence length="337" mass="36433">MRRYGGLIGGLMTGFLVVGCSALPGLNRNAAQAPSTPPPSATAPSVLSGQEATAIMKDYIERNNLANKARSDKLLAAYEGGSSLAIDKAGYASSRKLRKTIKHEPFGYTSPTFYPGTGGERPWLLTLAHWQRKKDISKEATYLLFTREGDDGWRQVYSPDTFDGTSPKELPAIAKDASGAATEVGQDDTGLIMSPADFARNYAAHLAGKGGKAAGTRFATDLLAKNAASKRLEMNKFARVSEVTRATRYPSYAVRTADGGALAFTTFQRDRRYDVRQRTPRFYVFQQNSGLLPGKYYTNMKTTELVQVVAHIPAKDAKPGQVKVLGSYSGLIAGSGR</sequence>
<dbReference type="AlphaFoldDB" id="A0A918E6G9"/>
<comment type="caution">
    <text evidence="2">The sequence shown here is derived from an EMBL/GenBank/DDBJ whole genome shotgun (WGS) entry which is preliminary data.</text>
</comment>
<accession>A0A918E6G9</accession>
<organism evidence="2 3">
    <name type="scientific">Nonomuraea glycinis</name>
    <dbReference type="NCBI Taxonomy" id="2047744"/>
    <lineage>
        <taxon>Bacteria</taxon>
        <taxon>Bacillati</taxon>
        <taxon>Actinomycetota</taxon>
        <taxon>Actinomycetes</taxon>
        <taxon>Streptosporangiales</taxon>
        <taxon>Streptosporangiaceae</taxon>
        <taxon>Nonomuraea</taxon>
    </lineage>
</organism>
<name>A0A918E6G9_9ACTN</name>
<dbReference type="PROSITE" id="PS51257">
    <property type="entry name" value="PROKAR_LIPOPROTEIN"/>
    <property type="match status" value="1"/>
</dbReference>
<dbReference type="EMBL" id="BMNK01000010">
    <property type="protein sequence ID" value="GGP11173.1"/>
    <property type="molecule type" value="Genomic_DNA"/>
</dbReference>
<reference evidence="2" key="2">
    <citation type="submission" date="2020-09" db="EMBL/GenBank/DDBJ databases">
        <authorList>
            <person name="Sun Q."/>
            <person name="Zhou Y."/>
        </authorList>
    </citation>
    <scope>NUCLEOTIDE SEQUENCE</scope>
    <source>
        <strain evidence="2">CGMCC 4.7430</strain>
    </source>
</reference>
<dbReference type="InterPro" id="IPR058407">
    <property type="entry name" value="DUF8094"/>
</dbReference>
<protein>
    <recommendedName>
        <fullName evidence="1">DUF8094 domain-containing protein</fullName>
    </recommendedName>
</protein>